<keyword evidence="2" id="KW-1185">Reference proteome</keyword>
<gene>
    <name evidence="1" type="ORF">OIK42_19345</name>
</gene>
<protein>
    <submittedName>
        <fullName evidence="1">Uncharacterized protein</fullName>
    </submittedName>
</protein>
<accession>A0ABT5L8Q5</accession>
<evidence type="ECO:0000313" key="1">
    <source>
        <dbReference type="EMBL" id="MDC8832914.1"/>
    </source>
</evidence>
<reference evidence="1 2" key="1">
    <citation type="submission" date="2022-10" db="EMBL/GenBank/DDBJ databases">
        <title>Alteromonas sp. chi3 Genome sequencing.</title>
        <authorList>
            <person name="Park S."/>
        </authorList>
    </citation>
    <scope>NUCLEOTIDE SEQUENCE [LARGE SCALE GENOMIC DNA]</scope>
    <source>
        <strain evidence="2">chi3</strain>
    </source>
</reference>
<sequence>MSEFTYNERKNIRTSYSVEKVFATDKGFIGRLPDVQYEQNNGSWVSQGSRWLINEEDPQAIMDFGFKSTEL</sequence>
<dbReference type="RefSeq" id="WP_273642813.1">
    <property type="nucleotide sequence ID" value="NZ_JAQQXP010000004.1"/>
</dbReference>
<evidence type="ECO:0000313" key="2">
    <source>
        <dbReference type="Proteomes" id="UP001218788"/>
    </source>
</evidence>
<name>A0ABT5L8Q5_9ALTE</name>
<proteinExistence type="predicted"/>
<dbReference type="Proteomes" id="UP001218788">
    <property type="component" value="Unassembled WGS sequence"/>
</dbReference>
<organism evidence="1 2">
    <name type="scientific">Alteromonas gilva</name>
    <dbReference type="NCBI Taxonomy" id="2987522"/>
    <lineage>
        <taxon>Bacteria</taxon>
        <taxon>Pseudomonadati</taxon>
        <taxon>Pseudomonadota</taxon>
        <taxon>Gammaproteobacteria</taxon>
        <taxon>Alteromonadales</taxon>
        <taxon>Alteromonadaceae</taxon>
        <taxon>Alteromonas/Salinimonas group</taxon>
        <taxon>Alteromonas</taxon>
    </lineage>
</organism>
<dbReference type="EMBL" id="JAQQXP010000004">
    <property type="protein sequence ID" value="MDC8832914.1"/>
    <property type="molecule type" value="Genomic_DNA"/>
</dbReference>
<comment type="caution">
    <text evidence="1">The sequence shown here is derived from an EMBL/GenBank/DDBJ whole genome shotgun (WGS) entry which is preliminary data.</text>
</comment>